<keyword evidence="4" id="KW-0812">Transmembrane</keyword>
<feature type="transmembrane region" description="Helical" evidence="4">
    <location>
        <begin position="165"/>
        <end position="185"/>
    </location>
</feature>
<evidence type="ECO:0000256" key="3">
    <source>
        <dbReference type="SAM" id="MobiDB-lite"/>
    </source>
</evidence>
<dbReference type="InterPro" id="IPR009072">
    <property type="entry name" value="Histone-fold"/>
</dbReference>
<dbReference type="InterPro" id="IPR050568">
    <property type="entry name" value="Transcr_DNA_Rep_Reg"/>
</dbReference>
<evidence type="ECO:0000259" key="5">
    <source>
        <dbReference type="Pfam" id="PF00808"/>
    </source>
</evidence>
<comment type="subcellular location">
    <subcellularLocation>
        <location evidence="1">Nucleus</location>
    </subcellularLocation>
</comment>
<keyword evidence="4" id="KW-1133">Transmembrane helix</keyword>
<accession>A0A2P6TSE1</accession>
<dbReference type="PANTHER" id="PTHR10252:SF54">
    <property type="entry name" value="CHROMATIN ACCESSIBILITY COMPLEX PROTEIN 1"/>
    <property type="match status" value="1"/>
</dbReference>
<dbReference type="SUPFAM" id="SSF47113">
    <property type="entry name" value="Histone-fold"/>
    <property type="match status" value="1"/>
</dbReference>
<dbReference type="OrthoDB" id="1272441at2759"/>
<comment type="caution">
    <text evidence="6">The sequence shown here is derived from an EMBL/GenBank/DDBJ whole genome shotgun (WGS) entry which is preliminary data.</text>
</comment>
<keyword evidence="2" id="KW-0539">Nucleus</keyword>
<feature type="transmembrane region" description="Helical" evidence="4">
    <location>
        <begin position="140"/>
        <end position="159"/>
    </location>
</feature>
<evidence type="ECO:0000256" key="2">
    <source>
        <dbReference type="ARBA" id="ARBA00023242"/>
    </source>
</evidence>
<protein>
    <submittedName>
        <fullName evidence="6">Nuclear transcription factor Y subunit C-2</fullName>
    </submittedName>
</protein>
<dbReference type="Proteomes" id="UP000239899">
    <property type="component" value="Unassembled WGS sequence"/>
</dbReference>
<keyword evidence="7" id="KW-1185">Reference proteome</keyword>
<name>A0A2P6TSE1_CHLSO</name>
<dbReference type="AlphaFoldDB" id="A0A2P6TSE1"/>
<organism evidence="6 7">
    <name type="scientific">Chlorella sorokiniana</name>
    <name type="common">Freshwater green alga</name>
    <dbReference type="NCBI Taxonomy" id="3076"/>
    <lineage>
        <taxon>Eukaryota</taxon>
        <taxon>Viridiplantae</taxon>
        <taxon>Chlorophyta</taxon>
        <taxon>core chlorophytes</taxon>
        <taxon>Trebouxiophyceae</taxon>
        <taxon>Chlorellales</taxon>
        <taxon>Chlorellaceae</taxon>
        <taxon>Chlorella clade</taxon>
        <taxon>Chlorella</taxon>
    </lineage>
</organism>
<feature type="region of interest" description="Disordered" evidence="3">
    <location>
        <begin position="1"/>
        <end position="33"/>
    </location>
</feature>
<dbReference type="Gene3D" id="1.10.20.10">
    <property type="entry name" value="Histone, subunit A"/>
    <property type="match status" value="1"/>
</dbReference>
<reference evidence="6 7" key="1">
    <citation type="journal article" date="2018" name="Plant J.">
        <title>Genome sequences of Chlorella sorokiniana UTEX 1602 and Micractinium conductrix SAG 241.80: implications to maltose excretion by a green alga.</title>
        <authorList>
            <person name="Arriola M.B."/>
            <person name="Velmurugan N."/>
            <person name="Zhang Y."/>
            <person name="Plunkett M.H."/>
            <person name="Hondzo H."/>
            <person name="Barney B.M."/>
        </authorList>
    </citation>
    <scope>NUCLEOTIDE SEQUENCE [LARGE SCALE GENOMIC DNA]</scope>
    <source>
        <strain evidence="7">UTEX 1602</strain>
    </source>
</reference>
<dbReference type="GO" id="GO:0046982">
    <property type="term" value="F:protein heterodimerization activity"/>
    <property type="evidence" value="ECO:0007669"/>
    <property type="project" value="InterPro"/>
</dbReference>
<keyword evidence="4" id="KW-0472">Membrane</keyword>
<evidence type="ECO:0000256" key="4">
    <source>
        <dbReference type="SAM" id="Phobius"/>
    </source>
</evidence>
<feature type="region of interest" description="Disordered" evidence="3">
    <location>
        <begin position="329"/>
        <end position="376"/>
    </location>
</feature>
<evidence type="ECO:0000313" key="6">
    <source>
        <dbReference type="EMBL" id="PRW56964.1"/>
    </source>
</evidence>
<feature type="domain" description="Transcription factor CBF/NF-Y/archaeal histone" evidence="5">
    <location>
        <begin position="41"/>
        <end position="99"/>
    </location>
</feature>
<proteinExistence type="predicted"/>
<evidence type="ECO:0000313" key="7">
    <source>
        <dbReference type="Proteomes" id="UP000239899"/>
    </source>
</evidence>
<sequence>MPHRCARLPNAGMDAQQQSPGSEGGAPSTSGRSPTALVISINRVKGLVREDAGSISTEACFAIAKATELLIESIAERAAAKMAAAGRDSLEYADVAAVVAESPALDLLADIVPQTPTALKDRYQAYITQQSLDWDKMESVGWLAGALIIFLACIAKGILRSYFSVFMGWFLANCPSAFLPGLVALTLPSFYERQRETVVVASKLLAAASYPYFRFSWHAPGVPSNAKAAFGSVWARLPVHPIAAVQCGAVTMLALSIRHSLRFKAQLLCQLAMLVVAMQAEAAVRRTAGSRQQHFLSLRNATLLQLVCGTLWPLVQHYQFDARRRKMYQQVRRRQQQQQEEEQQHHHQHQEQAQQEAGQHQLQSEAQPARRRRQSE</sequence>
<dbReference type="GO" id="GO:0006355">
    <property type="term" value="P:regulation of DNA-templated transcription"/>
    <property type="evidence" value="ECO:0007669"/>
    <property type="project" value="TreeGrafter"/>
</dbReference>
<dbReference type="STRING" id="3076.A0A2P6TSE1"/>
<dbReference type="PANTHER" id="PTHR10252">
    <property type="entry name" value="HISTONE-LIKE TRANSCRIPTION FACTOR CCAAT-RELATED"/>
    <property type="match status" value="1"/>
</dbReference>
<evidence type="ECO:0000256" key="1">
    <source>
        <dbReference type="ARBA" id="ARBA00004123"/>
    </source>
</evidence>
<dbReference type="EMBL" id="LHPG02000007">
    <property type="protein sequence ID" value="PRW56964.1"/>
    <property type="molecule type" value="Genomic_DNA"/>
</dbReference>
<dbReference type="InterPro" id="IPR003958">
    <property type="entry name" value="CBFA_NFYB_domain"/>
</dbReference>
<gene>
    <name evidence="6" type="ORF">C2E21_4281</name>
</gene>
<dbReference type="GO" id="GO:0000976">
    <property type="term" value="F:transcription cis-regulatory region binding"/>
    <property type="evidence" value="ECO:0007669"/>
    <property type="project" value="TreeGrafter"/>
</dbReference>
<feature type="compositionally biased region" description="Low complexity" evidence="3">
    <location>
        <begin position="351"/>
        <end position="363"/>
    </location>
</feature>
<dbReference type="Pfam" id="PF00808">
    <property type="entry name" value="CBFD_NFYB_HMF"/>
    <property type="match status" value="1"/>
</dbReference>
<feature type="compositionally biased region" description="Polar residues" evidence="3">
    <location>
        <begin position="15"/>
        <end position="33"/>
    </location>
</feature>
<dbReference type="GO" id="GO:0005634">
    <property type="term" value="C:nucleus"/>
    <property type="evidence" value="ECO:0007669"/>
    <property type="project" value="UniProtKB-SubCell"/>
</dbReference>